<dbReference type="InterPro" id="IPR014949">
    <property type="entry name" value="DUF1820"/>
</dbReference>
<evidence type="ECO:0008006" key="3">
    <source>
        <dbReference type="Google" id="ProtNLM"/>
    </source>
</evidence>
<accession>A0A3B0YUS2</accession>
<organism evidence="2">
    <name type="scientific">hydrothermal vent metagenome</name>
    <dbReference type="NCBI Taxonomy" id="652676"/>
    <lineage>
        <taxon>unclassified sequences</taxon>
        <taxon>metagenomes</taxon>
        <taxon>ecological metagenomes</taxon>
    </lineage>
</organism>
<sequence length="114" mass="13507">MKDKHIYRIKFYNQGDVYEIYAHEVSHDSMYGFVEVNNILFNERSQLLVDPTEEKLKLEFENVKRTYIPLQSIVRIDQVNKEGCSKIITTEQKQNNNITHFPTHPIPPRTPDKT</sequence>
<proteinExistence type="predicted"/>
<name>A0A3B0YUS2_9ZZZZ</name>
<evidence type="ECO:0000256" key="1">
    <source>
        <dbReference type="SAM" id="MobiDB-lite"/>
    </source>
</evidence>
<protein>
    <recommendedName>
        <fullName evidence="3">DUF1820 domain-containing protein</fullName>
    </recommendedName>
</protein>
<reference evidence="2" key="1">
    <citation type="submission" date="2018-06" db="EMBL/GenBank/DDBJ databases">
        <authorList>
            <person name="Zhirakovskaya E."/>
        </authorList>
    </citation>
    <scope>NUCLEOTIDE SEQUENCE</scope>
</reference>
<evidence type="ECO:0000313" key="2">
    <source>
        <dbReference type="EMBL" id="VAW79653.1"/>
    </source>
</evidence>
<gene>
    <name evidence="2" type="ORF">MNBD_GAMMA12-2336</name>
</gene>
<dbReference type="AlphaFoldDB" id="A0A3B0YUS2"/>
<feature type="region of interest" description="Disordered" evidence="1">
    <location>
        <begin position="93"/>
        <end position="114"/>
    </location>
</feature>
<feature type="compositionally biased region" description="Pro residues" evidence="1">
    <location>
        <begin position="104"/>
        <end position="114"/>
    </location>
</feature>
<dbReference type="EMBL" id="UOFL01000176">
    <property type="protein sequence ID" value="VAW79653.1"/>
    <property type="molecule type" value="Genomic_DNA"/>
</dbReference>
<dbReference type="Pfam" id="PF08850">
    <property type="entry name" value="DUF1820"/>
    <property type="match status" value="1"/>
</dbReference>